<dbReference type="OrthoDB" id="248495at2759"/>
<dbReference type="Pfam" id="PF08311">
    <property type="entry name" value="Mad3_BUB1_I"/>
    <property type="match status" value="1"/>
</dbReference>
<dbReference type="Gene3D" id="1.25.40.430">
    <property type="match status" value="1"/>
</dbReference>
<dbReference type="SMART" id="SM00777">
    <property type="entry name" value="Mad3_BUB1_I"/>
    <property type="match status" value="1"/>
</dbReference>
<dbReference type="PANTHER" id="PTHR14030:SF4">
    <property type="entry name" value="BUB1 KINASE, ISOFORM A-RELATED"/>
    <property type="match status" value="1"/>
</dbReference>
<reference evidence="1" key="1">
    <citation type="submission" date="2020-11" db="EMBL/GenBank/DDBJ databases">
        <authorList>
            <person name="Tran Van P."/>
        </authorList>
    </citation>
    <scope>NUCLEOTIDE SEQUENCE</scope>
</reference>
<gene>
    <name evidence="1" type="ORF">CTOB1V02_LOCUS10533</name>
</gene>
<dbReference type="GO" id="GO:0007094">
    <property type="term" value="P:mitotic spindle assembly checkpoint signaling"/>
    <property type="evidence" value="ECO:0007669"/>
    <property type="project" value="InterPro"/>
</dbReference>
<proteinExistence type="predicted"/>
<dbReference type="GO" id="GO:0004672">
    <property type="term" value="F:protein kinase activity"/>
    <property type="evidence" value="ECO:0007669"/>
    <property type="project" value="TreeGrafter"/>
</dbReference>
<dbReference type="GO" id="GO:0032991">
    <property type="term" value="C:protein-containing complex"/>
    <property type="evidence" value="ECO:0007669"/>
    <property type="project" value="UniProtKB-ARBA"/>
</dbReference>
<dbReference type="PANTHER" id="PTHR14030">
    <property type="entry name" value="MITOTIC CHECKPOINT SERINE/THREONINE-PROTEIN KINASE BUB1"/>
    <property type="match status" value="1"/>
</dbReference>
<organism evidence="1">
    <name type="scientific">Cyprideis torosa</name>
    <dbReference type="NCBI Taxonomy" id="163714"/>
    <lineage>
        <taxon>Eukaryota</taxon>
        <taxon>Metazoa</taxon>
        <taxon>Ecdysozoa</taxon>
        <taxon>Arthropoda</taxon>
        <taxon>Crustacea</taxon>
        <taxon>Oligostraca</taxon>
        <taxon>Ostracoda</taxon>
        <taxon>Podocopa</taxon>
        <taxon>Podocopida</taxon>
        <taxon>Cytherocopina</taxon>
        <taxon>Cytheroidea</taxon>
        <taxon>Cytherideidae</taxon>
        <taxon>Cyprideis</taxon>
    </lineage>
</organism>
<accession>A0A7R8ZPW4</accession>
<dbReference type="EMBL" id="OB665014">
    <property type="protein sequence ID" value="CAD7232702.1"/>
    <property type="molecule type" value="Genomic_DNA"/>
</dbReference>
<dbReference type="PROSITE" id="PS51489">
    <property type="entry name" value="BUB1_N"/>
    <property type="match status" value="1"/>
</dbReference>
<dbReference type="AlphaFoldDB" id="A0A7R8ZPW4"/>
<sequence>MDFKNVETTKENIQPLKKGRVKSALLESLCFEEPELRRKRCEFEKLLRSSEDLDDPLEPWYQYITWTEQHYPRGSKDGKLDQLLEKCIKKFKTSLLYKEDQRFIGIYLNFACHQQDPIEIYNQMFKLGIGLECAELYKAWSWELERLGNAGGAMGILSRGIGHSYRLKEELEAALE</sequence>
<dbReference type="GO" id="GO:0051754">
    <property type="term" value="P:meiotic sister chromatid cohesion, centromeric"/>
    <property type="evidence" value="ECO:0007669"/>
    <property type="project" value="TreeGrafter"/>
</dbReference>
<protein>
    <submittedName>
        <fullName evidence="1">Uncharacterized protein</fullName>
    </submittedName>
</protein>
<dbReference type="InterPro" id="IPR015661">
    <property type="entry name" value="Bub1/Mad3"/>
</dbReference>
<name>A0A7R8ZPW4_9CRUS</name>
<evidence type="ECO:0000313" key="1">
    <source>
        <dbReference type="EMBL" id="CAD7232702.1"/>
    </source>
</evidence>
<dbReference type="InterPro" id="IPR013212">
    <property type="entry name" value="Mad3/Bub1_I"/>
</dbReference>
<dbReference type="GO" id="GO:0005634">
    <property type="term" value="C:nucleus"/>
    <property type="evidence" value="ECO:0007669"/>
    <property type="project" value="TreeGrafter"/>
</dbReference>